<dbReference type="GO" id="GO:0019150">
    <property type="term" value="F:D-ribulokinase activity"/>
    <property type="evidence" value="ECO:0007669"/>
    <property type="project" value="TreeGrafter"/>
</dbReference>
<evidence type="ECO:0000256" key="4">
    <source>
        <dbReference type="ARBA" id="ARBA00022840"/>
    </source>
</evidence>
<dbReference type="InterPro" id="IPR005929">
    <property type="entry name" value="Ribulokinase"/>
</dbReference>
<name>A0A9D2EC16_9MICO</name>
<gene>
    <name evidence="9" type="ORF">H9815_02190</name>
</gene>
<evidence type="ECO:0000259" key="7">
    <source>
        <dbReference type="Pfam" id="PF00370"/>
    </source>
</evidence>
<dbReference type="PANTHER" id="PTHR43435">
    <property type="entry name" value="RIBULOKINASE"/>
    <property type="match status" value="1"/>
</dbReference>
<comment type="caution">
    <text evidence="9">The sequence shown here is derived from an EMBL/GenBank/DDBJ whole genome shotgun (WGS) entry which is preliminary data.</text>
</comment>
<feature type="domain" description="Carbohydrate kinase FGGY C-terminal" evidence="8">
    <location>
        <begin position="267"/>
        <end position="461"/>
    </location>
</feature>
<keyword evidence="4" id="KW-0067">ATP-binding</keyword>
<evidence type="ECO:0000259" key="8">
    <source>
        <dbReference type="Pfam" id="PF02782"/>
    </source>
</evidence>
<evidence type="ECO:0000256" key="2">
    <source>
        <dbReference type="ARBA" id="ARBA00022741"/>
    </source>
</evidence>
<dbReference type="GO" id="GO:0005524">
    <property type="term" value="F:ATP binding"/>
    <property type="evidence" value="ECO:0007669"/>
    <property type="project" value="UniProtKB-KW"/>
</dbReference>
<dbReference type="InterPro" id="IPR043129">
    <property type="entry name" value="ATPase_NBD"/>
</dbReference>
<dbReference type="CDD" id="cd07781">
    <property type="entry name" value="ASKHA_NBD_FGGY_L-RBK"/>
    <property type="match status" value="1"/>
</dbReference>
<organism evidence="9 10">
    <name type="scientific">Candidatus Ruania gallistercoris</name>
    <dbReference type="NCBI Taxonomy" id="2838746"/>
    <lineage>
        <taxon>Bacteria</taxon>
        <taxon>Bacillati</taxon>
        <taxon>Actinomycetota</taxon>
        <taxon>Actinomycetes</taxon>
        <taxon>Micrococcales</taxon>
        <taxon>Ruaniaceae</taxon>
        <taxon>Ruania</taxon>
    </lineage>
</organism>
<dbReference type="PIRSF" id="PIRSF000538">
    <property type="entry name" value="GlpK"/>
    <property type="match status" value="1"/>
</dbReference>
<dbReference type="InterPro" id="IPR018484">
    <property type="entry name" value="FGGY_N"/>
</dbReference>
<dbReference type="Gene3D" id="3.30.420.40">
    <property type="match status" value="2"/>
</dbReference>
<keyword evidence="6" id="KW-0119">Carbohydrate metabolism</keyword>
<dbReference type="AlphaFoldDB" id="A0A9D2EC16"/>
<keyword evidence="2" id="KW-0547">Nucleotide-binding</keyword>
<dbReference type="EMBL" id="DXBY01000044">
    <property type="protein sequence ID" value="HIZ34560.1"/>
    <property type="molecule type" value="Genomic_DNA"/>
</dbReference>
<dbReference type="Pfam" id="PF02782">
    <property type="entry name" value="FGGY_C"/>
    <property type="match status" value="1"/>
</dbReference>
<dbReference type="PANTHER" id="PTHR43435:SF4">
    <property type="entry name" value="FGGY CARBOHYDRATE KINASE DOMAIN-CONTAINING PROTEIN"/>
    <property type="match status" value="1"/>
</dbReference>
<keyword evidence="5" id="KW-0054">Arabinose catabolism</keyword>
<keyword evidence="3 9" id="KW-0418">Kinase</keyword>
<dbReference type="GO" id="GO:0019569">
    <property type="term" value="P:L-arabinose catabolic process to D-xylulose 5-phosphate"/>
    <property type="evidence" value="ECO:0007669"/>
    <property type="project" value="InterPro"/>
</dbReference>
<sequence>MGVRPGAELVLGLDFGTEGCRAALVDGTGTVQGGGAAGYATSYPRSGWAEQHPQDWWAAAGVATREAIERSGVPAAAVRGVACDATSLTLVAADRQGRALRPAIMWMDVRAIDQARRADELDSPARRCSGGGTMPASAEWYPFKAAWLKENEPEHYRAAAYLVDAVDWITFRLTGRWSVNINSAAHRMYYDRNHGGWPTDLYDAVGVGDVFAKVPEPVLDLGAQVEGLSASAAEDLGLVPGIPVAAGGIDAWCGQIGLDALRPGRMALITGSSHVLTGLSDRPLSGPGFLGAFTDSVLPGSYTVEGGQASTGSVLKWFTDGFARDTVAQAEHQGTNAYDLLTARAADLPPGADGVIVNEYFQGNRTPYCDGRARGMIWGLSLHHGPEHVFRAIQEGVCYGTEHIRRVLVASGHRIEEIVACGGATRSRPWIQMHADVLGLPITLPRVGAATVLGAAVLAATGAGLFDSVPEAASAMVHPAETIEPDLVRHEEYRFFVDRYIEAFPQMRESLHTLSAHVDAAQRTTAR</sequence>
<protein>
    <submittedName>
        <fullName evidence="9">Xylulose kinase</fullName>
    </submittedName>
</protein>
<evidence type="ECO:0000313" key="10">
    <source>
        <dbReference type="Proteomes" id="UP000824037"/>
    </source>
</evidence>
<dbReference type="Pfam" id="PF00370">
    <property type="entry name" value="FGGY_N"/>
    <property type="match status" value="1"/>
</dbReference>
<feature type="domain" description="Carbohydrate kinase FGGY N-terminal" evidence="7">
    <location>
        <begin position="10"/>
        <end position="257"/>
    </location>
</feature>
<dbReference type="GO" id="GO:0008741">
    <property type="term" value="F:ribulokinase activity"/>
    <property type="evidence" value="ECO:0007669"/>
    <property type="project" value="InterPro"/>
</dbReference>
<keyword evidence="1" id="KW-0808">Transferase</keyword>
<evidence type="ECO:0000256" key="3">
    <source>
        <dbReference type="ARBA" id="ARBA00022777"/>
    </source>
</evidence>
<evidence type="ECO:0000256" key="1">
    <source>
        <dbReference type="ARBA" id="ARBA00022679"/>
    </source>
</evidence>
<dbReference type="InterPro" id="IPR018485">
    <property type="entry name" value="FGGY_C"/>
</dbReference>
<reference evidence="9" key="1">
    <citation type="journal article" date="2021" name="PeerJ">
        <title>Extensive microbial diversity within the chicken gut microbiome revealed by metagenomics and culture.</title>
        <authorList>
            <person name="Gilroy R."/>
            <person name="Ravi A."/>
            <person name="Getino M."/>
            <person name="Pursley I."/>
            <person name="Horton D.L."/>
            <person name="Alikhan N.F."/>
            <person name="Baker D."/>
            <person name="Gharbi K."/>
            <person name="Hall N."/>
            <person name="Watson M."/>
            <person name="Adriaenssens E.M."/>
            <person name="Foster-Nyarko E."/>
            <person name="Jarju S."/>
            <person name="Secka A."/>
            <person name="Antonio M."/>
            <person name="Oren A."/>
            <person name="Chaudhuri R.R."/>
            <person name="La Ragione R."/>
            <person name="Hildebrand F."/>
            <person name="Pallen M.J."/>
        </authorList>
    </citation>
    <scope>NUCLEOTIDE SEQUENCE</scope>
    <source>
        <strain evidence="9">ChiGjej4B4-7305</strain>
    </source>
</reference>
<proteinExistence type="predicted"/>
<accession>A0A9D2EC16</accession>
<dbReference type="SUPFAM" id="SSF53067">
    <property type="entry name" value="Actin-like ATPase domain"/>
    <property type="match status" value="2"/>
</dbReference>
<dbReference type="Proteomes" id="UP000824037">
    <property type="component" value="Unassembled WGS sequence"/>
</dbReference>
<dbReference type="GO" id="GO:0005737">
    <property type="term" value="C:cytoplasm"/>
    <property type="evidence" value="ECO:0007669"/>
    <property type="project" value="TreeGrafter"/>
</dbReference>
<evidence type="ECO:0000256" key="5">
    <source>
        <dbReference type="ARBA" id="ARBA00022935"/>
    </source>
</evidence>
<dbReference type="InterPro" id="IPR000577">
    <property type="entry name" value="Carb_kinase_FGGY"/>
</dbReference>
<reference evidence="9" key="2">
    <citation type="submission" date="2021-04" db="EMBL/GenBank/DDBJ databases">
        <authorList>
            <person name="Gilroy R."/>
        </authorList>
    </citation>
    <scope>NUCLEOTIDE SEQUENCE</scope>
    <source>
        <strain evidence="9">ChiGjej4B4-7305</strain>
    </source>
</reference>
<evidence type="ECO:0000313" key="9">
    <source>
        <dbReference type="EMBL" id="HIZ34560.1"/>
    </source>
</evidence>
<evidence type="ECO:0000256" key="6">
    <source>
        <dbReference type="ARBA" id="ARBA00023277"/>
    </source>
</evidence>